<gene>
    <name evidence="1" type="ORF">ACFFQV_08045</name>
</gene>
<dbReference type="RefSeq" id="WP_157423983.1">
    <property type="nucleotide sequence ID" value="NZ_JBHMBL010000001.1"/>
</dbReference>
<dbReference type="Proteomes" id="UP001589667">
    <property type="component" value="Unassembled WGS sequence"/>
</dbReference>
<evidence type="ECO:0000313" key="1">
    <source>
        <dbReference type="EMBL" id="MFB9642237.1"/>
    </source>
</evidence>
<accession>A0ABV5SPK6</accession>
<name>A0ABV5SPK6_9MICO</name>
<reference evidence="1 2" key="1">
    <citation type="submission" date="2024-09" db="EMBL/GenBank/DDBJ databases">
        <authorList>
            <person name="Sun Q."/>
            <person name="Mori K."/>
        </authorList>
    </citation>
    <scope>NUCLEOTIDE SEQUENCE [LARGE SCALE GENOMIC DNA]</scope>
    <source>
        <strain evidence="1 2">JCM 14321</strain>
    </source>
</reference>
<proteinExistence type="predicted"/>
<keyword evidence="2" id="KW-1185">Reference proteome</keyword>
<dbReference type="EMBL" id="JBHMBL010000001">
    <property type="protein sequence ID" value="MFB9642237.1"/>
    <property type="molecule type" value="Genomic_DNA"/>
</dbReference>
<organism evidence="1 2">
    <name type="scientific">Agromyces lapidis</name>
    <dbReference type="NCBI Taxonomy" id="279574"/>
    <lineage>
        <taxon>Bacteria</taxon>
        <taxon>Bacillati</taxon>
        <taxon>Actinomycetota</taxon>
        <taxon>Actinomycetes</taxon>
        <taxon>Micrococcales</taxon>
        <taxon>Microbacteriaceae</taxon>
        <taxon>Agromyces</taxon>
    </lineage>
</organism>
<protein>
    <submittedName>
        <fullName evidence="1">Uncharacterized protein</fullName>
    </submittedName>
</protein>
<sequence length="52" mass="5751">MFIGVERDTDGQLSSTTSNLMGHLERDERDVAVRDGGAEAIIYDTLRDHGMV</sequence>
<evidence type="ECO:0000313" key="2">
    <source>
        <dbReference type="Proteomes" id="UP001589667"/>
    </source>
</evidence>
<comment type="caution">
    <text evidence="1">The sequence shown here is derived from an EMBL/GenBank/DDBJ whole genome shotgun (WGS) entry which is preliminary data.</text>
</comment>